<comment type="caution">
    <text evidence="1">The sequence shown here is derived from an EMBL/GenBank/DDBJ whole genome shotgun (WGS) entry which is preliminary data.</text>
</comment>
<proteinExistence type="predicted"/>
<reference evidence="2" key="1">
    <citation type="journal article" date="2019" name="Int. J. Syst. Evol. Microbiol.">
        <title>The Global Catalogue of Microorganisms (GCM) 10K type strain sequencing project: providing services to taxonomists for standard genome sequencing and annotation.</title>
        <authorList>
            <consortium name="The Broad Institute Genomics Platform"/>
            <consortium name="The Broad Institute Genome Sequencing Center for Infectious Disease"/>
            <person name="Wu L."/>
            <person name="Ma J."/>
        </authorList>
    </citation>
    <scope>NUCLEOTIDE SEQUENCE [LARGE SCALE GENOMIC DNA]</scope>
    <source>
        <strain evidence="2">CGMCC 1.12482</strain>
    </source>
</reference>
<sequence>MMSTVTHVHINFAELRQCVSISEDQLLQLVTEGILNPRTGQGPEEWEFDSTSVSLVHKAERICHDLAVDWSDMPLVLGLLEEVQQLRAENTYLRQRLGRFLQDEQS</sequence>
<accession>A0ABQ1PCG0</accession>
<dbReference type="Pfam" id="PF13591">
    <property type="entry name" value="MerR_2"/>
    <property type="match status" value="1"/>
</dbReference>
<protein>
    <recommendedName>
        <fullName evidence="3">Chaperone modulatory protein CbpM</fullName>
    </recommendedName>
</protein>
<organism evidence="1 2">
    <name type="scientific">Halopseudomonas salina</name>
    <dbReference type="NCBI Taxonomy" id="1323744"/>
    <lineage>
        <taxon>Bacteria</taxon>
        <taxon>Pseudomonadati</taxon>
        <taxon>Pseudomonadota</taxon>
        <taxon>Gammaproteobacteria</taxon>
        <taxon>Pseudomonadales</taxon>
        <taxon>Pseudomonadaceae</taxon>
        <taxon>Halopseudomonas</taxon>
    </lineage>
</organism>
<keyword evidence="2" id="KW-1185">Reference proteome</keyword>
<dbReference type="Proteomes" id="UP000638188">
    <property type="component" value="Unassembled WGS sequence"/>
</dbReference>
<name>A0ABQ1PCG0_9GAMM</name>
<gene>
    <name evidence="1" type="ORF">GCM10007418_12610</name>
</gene>
<evidence type="ECO:0000313" key="2">
    <source>
        <dbReference type="Proteomes" id="UP000638188"/>
    </source>
</evidence>
<evidence type="ECO:0000313" key="1">
    <source>
        <dbReference type="EMBL" id="GGC94509.1"/>
    </source>
</evidence>
<dbReference type="RefSeq" id="WP_223825355.1">
    <property type="nucleotide sequence ID" value="NZ_BMFF01000002.1"/>
</dbReference>
<evidence type="ECO:0008006" key="3">
    <source>
        <dbReference type="Google" id="ProtNLM"/>
    </source>
</evidence>
<dbReference type="EMBL" id="BMFF01000002">
    <property type="protein sequence ID" value="GGC94509.1"/>
    <property type="molecule type" value="Genomic_DNA"/>
</dbReference>
<dbReference type="Gene3D" id="1.10.1660.10">
    <property type="match status" value="1"/>
</dbReference>